<evidence type="ECO:0000256" key="8">
    <source>
        <dbReference type="PROSITE-ProRule" id="PRU00290"/>
    </source>
</evidence>
<dbReference type="GO" id="GO:0016020">
    <property type="term" value="C:membrane"/>
    <property type="evidence" value="ECO:0007669"/>
    <property type="project" value="InterPro"/>
</dbReference>
<dbReference type="VEuPathDB" id="FungiDB:AeMF1_009384"/>
<keyword evidence="6 9" id="KW-0472">Membrane</keyword>
<evidence type="ECO:0000259" key="11">
    <source>
        <dbReference type="PROSITE" id="PS50892"/>
    </source>
</evidence>
<reference evidence="12 13" key="1">
    <citation type="submission" date="2019-07" db="EMBL/GenBank/DDBJ databases">
        <title>Genomics analysis of Aphanomyces spp. identifies a new class of oomycete effector associated with host adaptation.</title>
        <authorList>
            <person name="Gaulin E."/>
        </authorList>
    </citation>
    <scope>NUCLEOTIDE SEQUENCE [LARGE SCALE GENOMIC DNA]</scope>
    <source>
        <strain evidence="12 13">ATCC 201684</strain>
    </source>
</reference>
<dbReference type="SUPFAM" id="SSF58038">
    <property type="entry name" value="SNARE fusion complex"/>
    <property type="match status" value="1"/>
</dbReference>
<dbReference type="PROSITE" id="PS50892">
    <property type="entry name" value="V_SNARE"/>
    <property type="match status" value="1"/>
</dbReference>
<evidence type="ECO:0000256" key="4">
    <source>
        <dbReference type="ARBA" id="ARBA00022927"/>
    </source>
</evidence>
<dbReference type="CDD" id="cd14824">
    <property type="entry name" value="Longin"/>
    <property type="match status" value="1"/>
</dbReference>
<dbReference type="PRINTS" id="PR00219">
    <property type="entry name" value="SYNAPTOBREVN"/>
</dbReference>
<keyword evidence="5 9" id="KW-1133">Transmembrane helix</keyword>
<gene>
    <name evidence="12" type="ORF">Ae201684_002580</name>
</gene>
<dbReference type="PANTHER" id="PTHR21136">
    <property type="entry name" value="SNARE PROTEINS"/>
    <property type="match status" value="1"/>
</dbReference>
<protein>
    <recommendedName>
        <fullName evidence="14">V-SNARE coiled-coil homology domain-containing protein</fullName>
    </recommendedName>
</protein>
<evidence type="ECO:0000256" key="5">
    <source>
        <dbReference type="ARBA" id="ARBA00022989"/>
    </source>
</evidence>
<sequence>MTDVKFLAVLRVADKNILSSYSHTKVTAEERTKFLEIAKKVVSAPSWHKEVGANSRHALEFETLKLHFMLDSGSFVFFAVTNAAYPLRVAHLMINELQAQFTFAAAATKESSLDCSKMMKAIAIKYEDVTKVDKLAQVQQQVEVVKDTMKDSINIALSNTEKIDTLSEKANHLADTASIFHKGATDLRRQMWWKNFKVTLAIALAVILAILVLLASLGVFNKSSNESKSLRFRR</sequence>
<evidence type="ECO:0000259" key="10">
    <source>
        <dbReference type="PROSITE" id="PS50859"/>
    </source>
</evidence>
<dbReference type="Proteomes" id="UP000481153">
    <property type="component" value="Unassembled WGS sequence"/>
</dbReference>
<comment type="caution">
    <text evidence="12">The sequence shown here is derived from an EMBL/GenBank/DDBJ whole genome shotgun (WGS) entry which is preliminary data.</text>
</comment>
<evidence type="ECO:0000256" key="9">
    <source>
        <dbReference type="SAM" id="Phobius"/>
    </source>
</evidence>
<keyword evidence="8" id="KW-0175">Coiled coil</keyword>
<dbReference type="Gene3D" id="1.20.5.110">
    <property type="match status" value="1"/>
</dbReference>
<evidence type="ECO:0000256" key="3">
    <source>
        <dbReference type="ARBA" id="ARBA00022692"/>
    </source>
</evidence>
<organism evidence="12 13">
    <name type="scientific">Aphanomyces euteiches</name>
    <dbReference type="NCBI Taxonomy" id="100861"/>
    <lineage>
        <taxon>Eukaryota</taxon>
        <taxon>Sar</taxon>
        <taxon>Stramenopiles</taxon>
        <taxon>Oomycota</taxon>
        <taxon>Saprolegniomycetes</taxon>
        <taxon>Saprolegniales</taxon>
        <taxon>Verrucalvaceae</taxon>
        <taxon>Aphanomyces</taxon>
    </lineage>
</organism>
<feature type="domain" description="Longin" evidence="10">
    <location>
        <begin position="8"/>
        <end position="101"/>
    </location>
</feature>
<evidence type="ECO:0000313" key="13">
    <source>
        <dbReference type="Proteomes" id="UP000481153"/>
    </source>
</evidence>
<evidence type="ECO:0000256" key="7">
    <source>
        <dbReference type="ARBA" id="ARBA00046280"/>
    </source>
</evidence>
<dbReference type="InterPro" id="IPR010908">
    <property type="entry name" value="Longin_dom"/>
</dbReference>
<proteinExistence type="inferred from homology"/>
<comment type="similarity">
    <text evidence="1">Belongs to the synaptobrevin family.</text>
</comment>
<keyword evidence="2" id="KW-0813">Transport</keyword>
<dbReference type="InterPro" id="IPR042855">
    <property type="entry name" value="V_SNARE_CC"/>
</dbReference>
<keyword evidence="13" id="KW-1185">Reference proteome</keyword>
<dbReference type="GO" id="GO:0015031">
    <property type="term" value="P:protein transport"/>
    <property type="evidence" value="ECO:0007669"/>
    <property type="project" value="UniProtKB-KW"/>
</dbReference>
<dbReference type="InterPro" id="IPR051097">
    <property type="entry name" value="Synaptobrevin-like_transport"/>
</dbReference>
<dbReference type="GO" id="GO:0005737">
    <property type="term" value="C:cytoplasm"/>
    <property type="evidence" value="ECO:0007669"/>
    <property type="project" value="UniProtKB-ARBA"/>
</dbReference>
<dbReference type="GO" id="GO:0016192">
    <property type="term" value="P:vesicle-mediated transport"/>
    <property type="evidence" value="ECO:0007669"/>
    <property type="project" value="InterPro"/>
</dbReference>
<evidence type="ECO:0008006" key="14">
    <source>
        <dbReference type="Google" id="ProtNLM"/>
    </source>
</evidence>
<dbReference type="EMBL" id="VJMJ01000027">
    <property type="protein sequence ID" value="KAF0742485.1"/>
    <property type="molecule type" value="Genomic_DNA"/>
</dbReference>
<evidence type="ECO:0000256" key="1">
    <source>
        <dbReference type="ARBA" id="ARBA00008025"/>
    </source>
</evidence>
<dbReference type="SUPFAM" id="SSF64356">
    <property type="entry name" value="SNARE-like"/>
    <property type="match status" value="1"/>
</dbReference>
<evidence type="ECO:0000256" key="6">
    <source>
        <dbReference type="ARBA" id="ARBA00023136"/>
    </source>
</evidence>
<keyword evidence="3 9" id="KW-0812">Transmembrane</keyword>
<keyword evidence="4" id="KW-0653">Protein transport</keyword>
<dbReference type="Pfam" id="PF00957">
    <property type="entry name" value="Synaptobrevin"/>
    <property type="match status" value="1"/>
</dbReference>
<accession>A0A6G0XQ58</accession>
<dbReference type="AlphaFoldDB" id="A0A6G0XQ58"/>
<feature type="transmembrane region" description="Helical" evidence="9">
    <location>
        <begin position="198"/>
        <end position="220"/>
    </location>
</feature>
<dbReference type="GO" id="GO:0012505">
    <property type="term" value="C:endomembrane system"/>
    <property type="evidence" value="ECO:0007669"/>
    <property type="project" value="UniProtKB-SubCell"/>
</dbReference>
<dbReference type="InterPro" id="IPR001388">
    <property type="entry name" value="Synaptobrevin-like"/>
</dbReference>
<dbReference type="Gene3D" id="3.30.450.50">
    <property type="entry name" value="Longin domain"/>
    <property type="match status" value="1"/>
</dbReference>
<dbReference type="PANTHER" id="PTHR21136:SF168">
    <property type="entry name" value="VESICLE-ASSOCIATED MEMBRANE PROTEIN 9"/>
    <property type="match status" value="1"/>
</dbReference>
<name>A0A6G0XQ58_9STRA</name>
<dbReference type="InterPro" id="IPR011012">
    <property type="entry name" value="Longin-like_dom_sf"/>
</dbReference>
<dbReference type="PROSITE" id="PS50859">
    <property type="entry name" value="LONGIN"/>
    <property type="match status" value="1"/>
</dbReference>
<feature type="domain" description="V-SNARE coiled-coil homology" evidence="11">
    <location>
        <begin position="134"/>
        <end position="194"/>
    </location>
</feature>
<evidence type="ECO:0000256" key="2">
    <source>
        <dbReference type="ARBA" id="ARBA00022448"/>
    </source>
</evidence>
<comment type="subcellular location">
    <subcellularLocation>
        <location evidence="7">Endomembrane system</location>
        <topology evidence="7">Single-pass type IV membrane protein</topology>
    </subcellularLocation>
</comment>
<evidence type="ECO:0000313" key="12">
    <source>
        <dbReference type="EMBL" id="KAF0742485.1"/>
    </source>
</evidence>